<proteinExistence type="predicted"/>
<sequence>MWTYGIQLWGPAKISNTNRIQRFQSKTLRAITKAPFYVPIQPDLT</sequence>
<dbReference type="Proteomes" id="UP000478052">
    <property type="component" value="Unassembled WGS sequence"/>
</dbReference>
<keyword evidence="2" id="KW-1185">Reference proteome</keyword>
<organism evidence="1 2">
    <name type="scientific">Aphis craccivora</name>
    <name type="common">Cowpea aphid</name>
    <dbReference type="NCBI Taxonomy" id="307492"/>
    <lineage>
        <taxon>Eukaryota</taxon>
        <taxon>Metazoa</taxon>
        <taxon>Ecdysozoa</taxon>
        <taxon>Arthropoda</taxon>
        <taxon>Hexapoda</taxon>
        <taxon>Insecta</taxon>
        <taxon>Pterygota</taxon>
        <taxon>Neoptera</taxon>
        <taxon>Paraneoptera</taxon>
        <taxon>Hemiptera</taxon>
        <taxon>Sternorrhyncha</taxon>
        <taxon>Aphidomorpha</taxon>
        <taxon>Aphidoidea</taxon>
        <taxon>Aphididae</taxon>
        <taxon>Aphidini</taxon>
        <taxon>Aphis</taxon>
        <taxon>Aphis</taxon>
    </lineage>
</organism>
<name>A0A6G0Z944_APHCR</name>
<evidence type="ECO:0000313" key="2">
    <source>
        <dbReference type="Proteomes" id="UP000478052"/>
    </source>
</evidence>
<protein>
    <submittedName>
        <fullName evidence="1">Ribosome biogenesis protein TSR3 isoform X1</fullName>
    </submittedName>
</protein>
<gene>
    <name evidence="1" type="ORF">FWK35_00002367</name>
</gene>
<dbReference type="EMBL" id="VUJU01001042">
    <property type="protein sequence ID" value="KAF0767090.1"/>
    <property type="molecule type" value="Genomic_DNA"/>
</dbReference>
<dbReference type="AlphaFoldDB" id="A0A6G0Z944"/>
<comment type="caution">
    <text evidence="1">The sequence shown here is derived from an EMBL/GenBank/DDBJ whole genome shotgun (WGS) entry which is preliminary data.</text>
</comment>
<evidence type="ECO:0000313" key="1">
    <source>
        <dbReference type="EMBL" id="KAF0767090.1"/>
    </source>
</evidence>
<accession>A0A6G0Z944</accession>
<dbReference type="OrthoDB" id="6815813at2759"/>
<reference evidence="1 2" key="1">
    <citation type="submission" date="2019-08" db="EMBL/GenBank/DDBJ databases">
        <title>Whole genome of Aphis craccivora.</title>
        <authorList>
            <person name="Voronova N.V."/>
            <person name="Shulinski R.S."/>
            <person name="Bandarenka Y.V."/>
            <person name="Zhorov D.G."/>
            <person name="Warner D."/>
        </authorList>
    </citation>
    <scope>NUCLEOTIDE SEQUENCE [LARGE SCALE GENOMIC DNA]</scope>
    <source>
        <strain evidence="1">180601</strain>
        <tissue evidence="1">Whole Body</tissue>
    </source>
</reference>